<dbReference type="InterPro" id="IPR020557">
    <property type="entry name" value="Fumarate_lyase_CS"/>
</dbReference>
<keyword evidence="5 7" id="KW-0028">Amino-acid biosynthesis</keyword>
<dbReference type="Proteomes" id="UP001302719">
    <property type="component" value="Chromosome"/>
</dbReference>
<dbReference type="PRINTS" id="PR00145">
    <property type="entry name" value="ARGSUCLYASE"/>
</dbReference>
<dbReference type="GO" id="GO:0042450">
    <property type="term" value="P:L-arginine biosynthetic process via ornithine"/>
    <property type="evidence" value="ECO:0007669"/>
    <property type="project" value="UniProtKB-UniRule"/>
</dbReference>
<dbReference type="CDD" id="cd01359">
    <property type="entry name" value="Argininosuccinate_lyase"/>
    <property type="match status" value="1"/>
</dbReference>
<feature type="region of interest" description="Disordered" evidence="8">
    <location>
        <begin position="1"/>
        <end position="32"/>
    </location>
</feature>
<dbReference type="Gene3D" id="1.20.200.10">
    <property type="entry name" value="Fumarase/aspartase (Central domain)"/>
    <property type="match status" value="1"/>
</dbReference>
<evidence type="ECO:0000256" key="7">
    <source>
        <dbReference type="HAMAP-Rule" id="MF_00006"/>
    </source>
</evidence>
<dbReference type="EMBL" id="CP116967">
    <property type="protein sequence ID" value="WNM58874.1"/>
    <property type="molecule type" value="Genomic_DNA"/>
</dbReference>
<evidence type="ECO:0000256" key="8">
    <source>
        <dbReference type="SAM" id="MobiDB-lite"/>
    </source>
</evidence>
<evidence type="ECO:0000256" key="4">
    <source>
        <dbReference type="ARBA" id="ARBA00022571"/>
    </source>
</evidence>
<dbReference type="NCBIfam" id="TIGR00838">
    <property type="entry name" value="argH"/>
    <property type="match status" value="1"/>
</dbReference>
<evidence type="ECO:0000256" key="6">
    <source>
        <dbReference type="ARBA" id="ARBA00023239"/>
    </source>
</evidence>
<dbReference type="FunFam" id="1.20.200.10:FF:000015">
    <property type="entry name" value="argininosuccinate lyase isoform X2"/>
    <property type="match status" value="1"/>
</dbReference>
<dbReference type="AlphaFoldDB" id="A0AA96JZP6"/>
<comment type="catalytic activity">
    <reaction evidence="1 7">
        <text>2-(N(omega)-L-arginino)succinate = fumarate + L-arginine</text>
        <dbReference type="Rhea" id="RHEA:24020"/>
        <dbReference type="ChEBI" id="CHEBI:29806"/>
        <dbReference type="ChEBI" id="CHEBI:32682"/>
        <dbReference type="ChEBI" id="CHEBI:57472"/>
        <dbReference type="EC" id="4.3.2.1"/>
    </reaction>
</comment>
<dbReference type="HAMAP" id="MF_00006">
    <property type="entry name" value="Arg_succ_lyase"/>
    <property type="match status" value="1"/>
</dbReference>
<dbReference type="InterPro" id="IPR024083">
    <property type="entry name" value="Fumarase/histidase_N"/>
</dbReference>
<keyword evidence="7" id="KW-0963">Cytoplasm</keyword>
<comment type="pathway">
    <text evidence="2 7">Amino-acid biosynthesis; L-arginine biosynthesis; L-arginine from L-ornithine and carbamoyl phosphate: step 3/3.</text>
</comment>
<sequence>MKKRAGATSRNTPSRPLASPQTKRPQKPGDQKLWGGRFQGQTHQLVETFTASIKVDRRLYEYDIEGSIAHCKTLQRAKVLPQRECQTIIRGLLTIREDIRAGRHQWKTEDEDVHMSIERRLTELIGPVGGKLHTGRSRNDQVTLDLRLYLRDTLQHLSNDLRLLQQSLVTLAERYMGVMMPGYTHLQRAQPVLFSHHALAYVEMVERDKGRLHDALVRINVMPLGSGALAGNNYPIDRHYTASILHFPRVTQNSLDAVSDRDYVIEVLSACAIVMMHLSRLSEELILWSSQEFHFTDLPDGFCTGSSMMPQKKNPDVPELIRGKTGRVYGHLFSLLTTLKGLPLSYNRDLQEDKEPLFDTLDTVTISVNIYAELLAQLTIRPEPMKEAVSQGFLLATELADYLVKKGMPFRESHHVVGSLVRECLAKGKDLGQLTQQDLLNASSSFDAKAFQVLTPEAAINSKNIIGGTATAQVTKQIKGWKKSLQAEMKHSMKKQ</sequence>
<dbReference type="InterPro" id="IPR000362">
    <property type="entry name" value="Fumarate_lyase_fam"/>
</dbReference>
<dbReference type="PANTHER" id="PTHR43814">
    <property type="entry name" value="ARGININOSUCCINATE LYASE"/>
    <property type="match status" value="1"/>
</dbReference>
<dbReference type="Gene3D" id="1.10.40.30">
    <property type="entry name" value="Fumarase/aspartase (C-terminal domain)"/>
    <property type="match status" value="1"/>
</dbReference>
<comment type="similarity">
    <text evidence="7">Belongs to the lyase 1 family. Argininosuccinate lyase subfamily.</text>
</comment>
<protein>
    <recommendedName>
        <fullName evidence="3 7">Argininosuccinate lyase</fullName>
        <shortName evidence="7">ASAL</shortName>
        <ecNumber evidence="3 7">4.3.2.1</ecNumber>
    </recommendedName>
    <alternativeName>
        <fullName evidence="7">Arginosuccinase</fullName>
    </alternativeName>
</protein>
<evidence type="ECO:0000259" key="10">
    <source>
        <dbReference type="Pfam" id="PF14698"/>
    </source>
</evidence>
<dbReference type="GO" id="GO:0004056">
    <property type="term" value="F:argininosuccinate lyase activity"/>
    <property type="evidence" value="ECO:0007669"/>
    <property type="project" value="UniProtKB-UniRule"/>
</dbReference>
<dbReference type="Gene3D" id="1.10.275.10">
    <property type="entry name" value="Fumarase/aspartase (N-terminal domain)"/>
    <property type="match status" value="1"/>
</dbReference>
<dbReference type="PROSITE" id="PS00163">
    <property type="entry name" value="FUMARATE_LYASES"/>
    <property type="match status" value="1"/>
</dbReference>
<dbReference type="KEGG" id="nall:PP769_03645"/>
<keyword evidence="12" id="KW-1185">Reference proteome</keyword>
<evidence type="ECO:0000313" key="11">
    <source>
        <dbReference type="EMBL" id="WNM58874.1"/>
    </source>
</evidence>
<proteinExistence type="inferred from homology"/>
<dbReference type="EC" id="4.3.2.1" evidence="3 7"/>
<dbReference type="SUPFAM" id="SSF48557">
    <property type="entry name" value="L-aspartase-like"/>
    <property type="match status" value="1"/>
</dbReference>
<organism evidence="11 12">
    <name type="scientific">Candidatus Nitrospira allomarina</name>
    <dbReference type="NCBI Taxonomy" id="3020900"/>
    <lineage>
        <taxon>Bacteria</taxon>
        <taxon>Pseudomonadati</taxon>
        <taxon>Nitrospirota</taxon>
        <taxon>Nitrospiria</taxon>
        <taxon>Nitrospirales</taxon>
        <taxon>Nitrospiraceae</taxon>
        <taxon>Nitrospira</taxon>
    </lineage>
</organism>
<dbReference type="GO" id="GO:0005829">
    <property type="term" value="C:cytosol"/>
    <property type="evidence" value="ECO:0007669"/>
    <property type="project" value="TreeGrafter"/>
</dbReference>
<keyword evidence="6 7" id="KW-0456">Lyase</keyword>
<evidence type="ECO:0000256" key="1">
    <source>
        <dbReference type="ARBA" id="ARBA00000985"/>
    </source>
</evidence>
<dbReference type="InterPro" id="IPR009049">
    <property type="entry name" value="Argininosuccinate_lyase"/>
</dbReference>
<accession>A0AA96JZP6</accession>
<dbReference type="FunFam" id="1.10.40.30:FF:000001">
    <property type="entry name" value="Argininosuccinate lyase"/>
    <property type="match status" value="1"/>
</dbReference>
<dbReference type="PANTHER" id="PTHR43814:SF1">
    <property type="entry name" value="ARGININOSUCCINATE LYASE"/>
    <property type="match status" value="1"/>
</dbReference>
<evidence type="ECO:0000259" key="9">
    <source>
        <dbReference type="Pfam" id="PF00206"/>
    </source>
</evidence>
<feature type="domain" description="Fumarate lyase N-terminal" evidence="9">
    <location>
        <begin position="36"/>
        <end position="330"/>
    </location>
</feature>
<feature type="domain" description="Argininosuccinate lyase C-terminal" evidence="10">
    <location>
        <begin position="393"/>
        <end position="461"/>
    </location>
</feature>
<keyword evidence="4 7" id="KW-0055">Arginine biosynthesis</keyword>
<dbReference type="InterPro" id="IPR008948">
    <property type="entry name" value="L-Aspartase-like"/>
</dbReference>
<name>A0AA96JZP6_9BACT</name>
<reference evidence="11 12" key="1">
    <citation type="submission" date="2023-01" db="EMBL/GenBank/DDBJ databases">
        <title>Cultivation and genomic characterization of new, ubiquitous marine nitrite-oxidizing bacteria from the Nitrospirales.</title>
        <authorList>
            <person name="Mueller A.J."/>
            <person name="Daebeler A."/>
            <person name="Herbold C.W."/>
            <person name="Kirkegaard R.H."/>
            <person name="Daims H."/>
        </authorList>
    </citation>
    <scope>NUCLEOTIDE SEQUENCE [LARGE SCALE GENOMIC DNA]</scope>
    <source>
        <strain evidence="11 12">VA</strain>
    </source>
</reference>
<dbReference type="FunFam" id="1.10.275.10:FF:000002">
    <property type="entry name" value="Argininosuccinate lyase"/>
    <property type="match status" value="1"/>
</dbReference>
<dbReference type="PRINTS" id="PR00149">
    <property type="entry name" value="FUMRATELYASE"/>
</dbReference>
<gene>
    <name evidence="7 11" type="primary">argH</name>
    <name evidence="11" type="ORF">PP769_03645</name>
</gene>
<dbReference type="Pfam" id="PF00206">
    <property type="entry name" value="Lyase_1"/>
    <property type="match status" value="1"/>
</dbReference>
<dbReference type="InterPro" id="IPR022761">
    <property type="entry name" value="Fumarate_lyase_N"/>
</dbReference>
<dbReference type="RefSeq" id="WP_312645318.1">
    <property type="nucleotide sequence ID" value="NZ_CP116967.1"/>
</dbReference>
<feature type="compositionally biased region" description="Polar residues" evidence="8">
    <location>
        <begin position="8"/>
        <end position="23"/>
    </location>
</feature>
<evidence type="ECO:0000313" key="12">
    <source>
        <dbReference type="Proteomes" id="UP001302719"/>
    </source>
</evidence>
<dbReference type="InterPro" id="IPR029419">
    <property type="entry name" value="Arg_succ_lyase_C"/>
</dbReference>
<comment type="subcellular location">
    <subcellularLocation>
        <location evidence="7">Cytoplasm</location>
    </subcellularLocation>
</comment>
<evidence type="ECO:0000256" key="5">
    <source>
        <dbReference type="ARBA" id="ARBA00022605"/>
    </source>
</evidence>
<evidence type="ECO:0000256" key="2">
    <source>
        <dbReference type="ARBA" id="ARBA00004941"/>
    </source>
</evidence>
<dbReference type="Pfam" id="PF14698">
    <property type="entry name" value="ASL_C2"/>
    <property type="match status" value="1"/>
</dbReference>
<evidence type="ECO:0000256" key="3">
    <source>
        <dbReference type="ARBA" id="ARBA00012338"/>
    </source>
</evidence>